<dbReference type="InterPro" id="IPR007895">
    <property type="entry name" value="MASE1"/>
</dbReference>
<dbReference type="PROSITE" id="PS50883">
    <property type="entry name" value="EAL"/>
    <property type="match status" value="1"/>
</dbReference>
<dbReference type="Pfam" id="PF05231">
    <property type="entry name" value="MASE1"/>
    <property type="match status" value="1"/>
</dbReference>
<dbReference type="InterPro" id="IPR000160">
    <property type="entry name" value="GGDEF_dom"/>
</dbReference>
<dbReference type="CDD" id="cd01948">
    <property type="entry name" value="EAL"/>
    <property type="match status" value="1"/>
</dbReference>
<evidence type="ECO:0000256" key="3">
    <source>
        <dbReference type="ARBA" id="ARBA00022692"/>
    </source>
</evidence>
<accession>A0A1V8NVF1</accession>
<evidence type="ECO:0000256" key="2">
    <source>
        <dbReference type="ARBA" id="ARBA00022475"/>
    </source>
</evidence>
<organism evidence="6 7">
    <name type="scientific">Citrobacter braakii</name>
    <dbReference type="NCBI Taxonomy" id="57706"/>
    <lineage>
        <taxon>Bacteria</taxon>
        <taxon>Pseudomonadati</taxon>
        <taxon>Pseudomonadota</taxon>
        <taxon>Gammaproteobacteria</taxon>
        <taxon>Enterobacterales</taxon>
        <taxon>Enterobacteriaceae</taxon>
        <taxon>Citrobacter</taxon>
        <taxon>Citrobacter freundii complex</taxon>
    </lineage>
</organism>
<comment type="caution">
    <text evidence="6">The sequence shown here is derived from an EMBL/GenBank/DDBJ whole genome shotgun (WGS) entry which is preliminary data.</text>
</comment>
<gene>
    <name evidence="6" type="ORF">BZK42_19050</name>
</gene>
<evidence type="ECO:0000256" key="1">
    <source>
        <dbReference type="ARBA" id="ARBA00004651"/>
    </source>
</evidence>
<keyword evidence="3" id="KW-0812">Transmembrane</keyword>
<dbReference type="EMBL" id="NAEW01000010">
    <property type="protein sequence ID" value="OQM40402.1"/>
    <property type="molecule type" value="Genomic_DNA"/>
</dbReference>
<sequence length="756" mass="86637">MKLNKNYIGIRDRWWALPLILPSLLLPILSTANTYAHISTGNVILFYLPLALMISLMLFFGWAALPGIIISIIWYKYPQVGLFEMLSIISHFIVTIVLSWGGYKVFAPRRNNVSYGDSHLMFQHMFWQVFCPATLFLLFFHFAAFVGVYESKSGMVGVMPLNTGTLINYQAMLAGNLVGVPLCYFIIRTIRNPLYIRGYLSQLKQQFDTKVTKTEFAVWLIILTILMTLLCMPLDEKSSIFSTNYTLSLMLPVMLWGAMRYGYKFISLIWMLVLITAIHYYQRYMPWYSGYDVQLAITSSSYLVFSFIVNFIAVLATRQRIVARHSHRLAFFDPMVHIPNLRALNRDLRKAPWSVLCFLSVPGMELLVKNYGIMLRIQYKQKLAQWVKPLLKQDEHVYQLSGNDLVLRFNTESHQERIEALDRHIKQFRFIWDGMPLQPQVGISFCYVRSPVNHIYLLLGELSTIAELSLATNAPENLQRRGVMHLQRDLKDKVAMMNRLQLALEHNRFFLMAQPISGVRGDVYHEILLRLEGDDGKTIGPDSFLPVAHEFGLSSSIDLWVIENTMKFMAQNREKMPARRFAINLSPTSVCRARLPHDINQLLIKYKVEPWQLIFEVTESNALTNAEQAQATLLQLQSLGCQIAIDDFGTGYASYARLKNVNADILKIDGSFIRNIVSNSLDYQIVASICHLARMKRMLVVAEYVESEEIRSAVISLGIDYMQGYLIGKPQPLHEMLEEQVPEELAPAESLCGDIG</sequence>
<keyword evidence="2" id="KW-1003">Cell membrane</keyword>
<dbReference type="SMART" id="SM00052">
    <property type="entry name" value="EAL"/>
    <property type="match status" value="1"/>
</dbReference>
<dbReference type="RefSeq" id="WP_080859819.1">
    <property type="nucleotide sequence ID" value="NZ_CP077405.1"/>
</dbReference>
<keyword evidence="4" id="KW-1133">Transmembrane helix</keyword>
<name>A0A1V8NVF1_CITBR</name>
<dbReference type="InterPro" id="IPR050706">
    <property type="entry name" value="Cyclic-di-GMP_PDE-like"/>
</dbReference>
<dbReference type="GO" id="GO:0005886">
    <property type="term" value="C:plasma membrane"/>
    <property type="evidence" value="ECO:0007669"/>
    <property type="project" value="UniProtKB-SubCell"/>
</dbReference>
<dbReference type="PANTHER" id="PTHR33121:SF64">
    <property type="entry name" value="CYCLIC DI-GMP PHOSPHODIESTERASE PDEF"/>
    <property type="match status" value="1"/>
</dbReference>
<dbReference type="PANTHER" id="PTHR33121">
    <property type="entry name" value="CYCLIC DI-GMP PHOSPHODIESTERASE PDEF"/>
    <property type="match status" value="1"/>
</dbReference>
<dbReference type="GO" id="GO:0071111">
    <property type="term" value="F:cyclic-guanylate-specific phosphodiesterase activity"/>
    <property type="evidence" value="ECO:0007669"/>
    <property type="project" value="InterPro"/>
</dbReference>
<comment type="subcellular location">
    <subcellularLocation>
        <location evidence="1">Cell membrane</location>
        <topology evidence="1">Multi-pass membrane protein</topology>
    </subcellularLocation>
</comment>
<dbReference type="InterPro" id="IPR035919">
    <property type="entry name" value="EAL_sf"/>
</dbReference>
<dbReference type="AlphaFoldDB" id="A0A1V8NVF1"/>
<dbReference type="InterPro" id="IPR001633">
    <property type="entry name" value="EAL_dom"/>
</dbReference>
<dbReference type="Pfam" id="PF00563">
    <property type="entry name" value="EAL"/>
    <property type="match status" value="1"/>
</dbReference>
<dbReference type="Proteomes" id="UP000192573">
    <property type="component" value="Unassembled WGS sequence"/>
</dbReference>
<keyword evidence="5" id="KW-0472">Membrane</keyword>
<reference evidence="6 7" key="1">
    <citation type="submission" date="2017-03" db="EMBL/GenBank/DDBJ databases">
        <authorList>
            <person name="Afonso C.L."/>
            <person name="Miller P.J."/>
            <person name="Scott M.A."/>
            <person name="Spackman E."/>
            <person name="Goraichik I."/>
            <person name="Dimitrov K.M."/>
            <person name="Suarez D.L."/>
            <person name="Swayne D.E."/>
        </authorList>
    </citation>
    <scope>NUCLEOTIDE SEQUENCE [LARGE SCALE GENOMIC DNA]</scope>
    <source>
        <strain evidence="6 7">ATCC 51113</strain>
    </source>
</reference>
<evidence type="ECO:0000313" key="6">
    <source>
        <dbReference type="EMBL" id="OQM40402.1"/>
    </source>
</evidence>
<protein>
    <submittedName>
        <fullName evidence="6">Sensor domain-containing phosphodiesterase</fullName>
    </submittedName>
</protein>
<dbReference type="SUPFAM" id="SSF141868">
    <property type="entry name" value="EAL domain-like"/>
    <property type="match status" value="1"/>
</dbReference>
<evidence type="ECO:0000313" key="7">
    <source>
        <dbReference type="Proteomes" id="UP000192573"/>
    </source>
</evidence>
<dbReference type="SMART" id="SM00267">
    <property type="entry name" value="GGDEF"/>
    <property type="match status" value="1"/>
</dbReference>
<evidence type="ECO:0000256" key="4">
    <source>
        <dbReference type="ARBA" id="ARBA00022989"/>
    </source>
</evidence>
<proteinExistence type="predicted"/>
<evidence type="ECO:0000256" key="5">
    <source>
        <dbReference type="ARBA" id="ARBA00023136"/>
    </source>
</evidence>
<dbReference type="Gene3D" id="3.20.20.450">
    <property type="entry name" value="EAL domain"/>
    <property type="match status" value="1"/>
</dbReference>